<dbReference type="KEGG" id="luo:HHL09_19225"/>
<dbReference type="PANTHER" id="PTHR45080:SF8">
    <property type="entry name" value="IG-LIKE DOMAIN-CONTAINING PROTEIN"/>
    <property type="match status" value="1"/>
</dbReference>
<dbReference type="InterPro" id="IPR011050">
    <property type="entry name" value="Pectin_lyase_fold/virulence"/>
</dbReference>
<dbReference type="InterPro" id="IPR013425">
    <property type="entry name" value="Autotrns_rpt"/>
</dbReference>
<dbReference type="InterPro" id="IPR036179">
    <property type="entry name" value="Ig-like_dom_sf"/>
</dbReference>
<dbReference type="PANTHER" id="PTHR45080">
    <property type="entry name" value="CONTACTIN 5"/>
    <property type="match status" value="1"/>
</dbReference>
<dbReference type="SUPFAM" id="SSF51126">
    <property type="entry name" value="Pectin lyase-like"/>
    <property type="match status" value="1"/>
</dbReference>
<name>A0A858RMV6_9BACT</name>
<proteinExistence type="predicted"/>
<evidence type="ECO:0000313" key="5">
    <source>
        <dbReference type="EMBL" id="QJE97824.1"/>
    </source>
</evidence>
<dbReference type="RefSeq" id="WP_169456250.1">
    <property type="nucleotide sequence ID" value="NZ_CP051774.1"/>
</dbReference>
<dbReference type="Pfam" id="PF12951">
    <property type="entry name" value="PATR"/>
    <property type="match status" value="2"/>
</dbReference>
<evidence type="ECO:0000256" key="2">
    <source>
        <dbReference type="ARBA" id="ARBA00023157"/>
    </source>
</evidence>
<dbReference type="GO" id="GO:0005886">
    <property type="term" value="C:plasma membrane"/>
    <property type="evidence" value="ECO:0007669"/>
    <property type="project" value="TreeGrafter"/>
</dbReference>
<dbReference type="PROSITE" id="PS50835">
    <property type="entry name" value="IG_LIKE"/>
    <property type="match status" value="1"/>
</dbReference>
<evidence type="ECO:0000256" key="3">
    <source>
        <dbReference type="SAM" id="SignalP"/>
    </source>
</evidence>
<gene>
    <name evidence="5" type="ORF">HHL09_19225</name>
</gene>
<dbReference type="GO" id="GO:0007156">
    <property type="term" value="P:homophilic cell adhesion via plasma membrane adhesion molecules"/>
    <property type="evidence" value="ECO:0007669"/>
    <property type="project" value="TreeGrafter"/>
</dbReference>
<dbReference type="CDD" id="cd00096">
    <property type="entry name" value="Ig"/>
    <property type="match status" value="1"/>
</dbReference>
<accession>A0A858RMV6</accession>
<dbReference type="InterPro" id="IPR050958">
    <property type="entry name" value="Cell_Adh-Cytoskel_Orgn"/>
</dbReference>
<dbReference type="SMART" id="SM00409">
    <property type="entry name" value="IG"/>
    <property type="match status" value="1"/>
</dbReference>
<protein>
    <recommendedName>
        <fullName evidence="4">Ig-like domain-containing protein</fullName>
    </recommendedName>
</protein>
<evidence type="ECO:0000313" key="6">
    <source>
        <dbReference type="Proteomes" id="UP000501812"/>
    </source>
</evidence>
<dbReference type="InterPro" id="IPR003599">
    <property type="entry name" value="Ig_sub"/>
</dbReference>
<keyword evidence="6" id="KW-1185">Reference proteome</keyword>
<dbReference type="Proteomes" id="UP000501812">
    <property type="component" value="Chromosome"/>
</dbReference>
<reference evidence="5 6" key="1">
    <citation type="submission" date="2020-04" db="EMBL/GenBank/DDBJ databases">
        <title>Luteolibacter sp. G-1-1-1 isolated from soil.</title>
        <authorList>
            <person name="Dahal R.H."/>
        </authorList>
    </citation>
    <scope>NUCLEOTIDE SEQUENCE [LARGE SCALE GENOMIC DNA]</scope>
    <source>
        <strain evidence="5 6">G-1-1-1</strain>
    </source>
</reference>
<dbReference type="InterPro" id="IPR003598">
    <property type="entry name" value="Ig_sub2"/>
</dbReference>
<dbReference type="EMBL" id="CP051774">
    <property type="protein sequence ID" value="QJE97824.1"/>
    <property type="molecule type" value="Genomic_DNA"/>
</dbReference>
<dbReference type="SUPFAM" id="SSF48726">
    <property type="entry name" value="Immunoglobulin"/>
    <property type="match status" value="1"/>
</dbReference>
<dbReference type="InterPro" id="IPR007110">
    <property type="entry name" value="Ig-like_dom"/>
</dbReference>
<dbReference type="Gene3D" id="2.60.40.10">
    <property type="entry name" value="Immunoglobulins"/>
    <property type="match status" value="1"/>
</dbReference>
<feature type="chain" id="PRO_5032955722" description="Ig-like domain-containing protein" evidence="3">
    <location>
        <begin position="29"/>
        <end position="1275"/>
    </location>
</feature>
<dbReference type="AlphaFoldDB" id="A0A858RMV6"/>
<dbReference type="SMART" id="SM00408">
    <property type="entry name" value="IGc2"/>
    <property type="match status" value="1"/>
</dbReference>
<evidence type="ECO:0000256" key="1">
    <source>
        <dbReference type="ARBA" id="ARBA00022729"/>
    </source>
</evidence>
<keyword evidence="1 3" id="KW-0732">Signal</keyword>
<organism evidence="5 6">
    <name type="scientific">Luteolibacter luteus</name>
    <dbReference type="NCBI Taxonomy" id="2728835"/>
    <lineage>
        <taxon>Bacteria</taxon>
        <taxon>Pseudomonadati</taxon>
        <taxon>Verrucomicrobiota</taxon>
        <taxon>Verrucomicrobiia</taxon>
        <taxon>Verrucomicrobiales</taxon>
        <taxon>Verrucomicrobiaceae</taxon>
        <taxon>Luteolibacter</taxon>
    </lineage>
</organism>
<dbReference type="Pfam" id="PF13927">
    <property type="entry name" value="Ig_3"/>
    <property type="match status" value="1"/>
</dbReference>
<feature type="domain" description="Ig-like" evidence="4">
    <location>
        <begin position="271"/>
        <end position="351"/>
    </location>
</feature>
<keyword evidence="2" id="KW-1015">Disulfide bond</keyword>
<sequence>MTLTTRLTCTSIASLLAGFTITPSTSEAAQLAYEGFDYAAGAGNLTGNTGGFGWGSVWQTVNNGSADVVDGSLVAGASSPTGYDLLSTGASNNLPSNRRVGRKLDTSASGPFGAAGYRDANGLIGATGKTIYLSFVQQPNGTSAYYEFEFHRGDLGDGGRIGGIGNDQGGDNVNLRAPNGTHTLIGPGTTEANFYVVRIDFKDGNDDVYVYRNPTSLTEPGVPTLTRLGAADMSFDGLSFGAFNNDRTVSHDEVRLGESWADVVVPPVSQPTFAQQPRSSTSYAGGTVELKARASGNPLPSYQWFKGSNPISGATGATLTLSNIQAGDAGLYHVTATNSQNTATSENAQVTVQTTPTGLLAYEGFDYNTGSGNLPGKVGGLGWSAAWTPVNGGGSGVNAGNLAAGSNAPGGYDAQSLGNSNFMPNNQRDGRLLDTSPGGRFGAAGYVDGSGNIGADGKTIYISFLQQPDGTSLFYEFEFHRGDLGDPGRIGGVGNDTMAANVTLRTAGTQTLIGPGSTAVNLYVVRIDFKPGNDDVYVYQNPLSSSEPAIPTLAKIDASDMSFNGISLAAFVNNRTVKHDEIRIGQSWSDVVFGTSRRELTWVGNGTTNAWNTSAANWTAGTGATTFANGDAVTFDDSGSATPAVNVPANVETALLTVNNDTVDYTINGPGSIASSGALTKSGSGALTLNAPASFGNAVVVNNGSLTLGGTATAGGDLKVEFGDTTLSGENTFTGSMSANNGTHVLSGTNTFSGLVGVNANFTITGTTNITGTGGTAIYIGNLGGANSTVTIENGGSLTMTGAFNDAWVIGRDGGSGSFVQNGGTVTYNPTNRGEAFIGAAANGGTTASYEMNGGTLEMSAKRLGLSIGPIVSTLTHNGGAINVRQLDLGANLNSGTGIYNLNNGVITIGAGGITTATQLYEINLAGGTIAAADNWSTLMAMELTTGPVTINTADKKIGLYGALTGTGSLVKNGTGTLVMTGLNDYTGATTINAGTLAGFGNSDQSALSVASGATLAPGDPDSSPIGSFIAPSISLAAGSTLALEIDSTSDFADQVAVMGSMNISGANVSFSEIGAGIVPAGTRLVIIDYSSGSLIGTFAGYPDGATVTVGANTFTLDYTDSNCVTLTSTTTQTPYMAWAESKGLDDSPGKESGFDVDPDQDGIANGLEWVLGGDPLANDAASLVTVAGSAANGLTLSFTREESSIGNVLLDVQWDADLDGNWTDVPVTQAGGPAANGVTVTVNQAATPDTVEVHIPASNAVGGKLFGRFHANEP</sequence>
<dbReference type="NCBIfam" id="TIGR02601">
    <property type="entry name" value="autotrns_rpt"/>
    <property type="match status" value="1"/>
</dbReference>
<evidence type="ECO:0000259" key="4">
    <source>
        <dbReference type="PROSITE" id="PS50835"/>
    </source>
</evidence>
<feature type="signal peptide" evidence="3">
    <location>
        <begin position="1"/>
        <end position="28"/>
    </location>
</feature>
<dbReference type="InterPro" id="IPR013783">
    <property type="entry name" value="Ig-like_fold"/>
</dbReference>